<gene>
    <name evidence="2" type="ORF">FNL39_11055</name>
</gene>
<evidence type="ECO:0000313" key="2">
    <source>
        <dbReference type="EMBL" id="KAF0844823.1"/>
    </source>
</evidence>
<sequence>MSSSDAIHRRRASSASLDAHDETGFARPPAHRAADALAAALVDDPSDTTDSNS</sequence>
<protein>
    <submittedName>
        <fullName evidence="2">Uncharacterized protein</fullName>
    </submittedName>
</protein>
<dbReference type="RefSeq" id="WP_157102150.1">
    <property type="nucleotide sequence ID" value="NZ_VMSD01000010.1"/>
</dbReference>
<proteinExistence type="predicted"/>
<keyword evidence="3" id="KW-1185">Reference proteome</keyword>
<name>A0ABQ6YGA2_9NOCA</name>
<dbReference type="EMBL" id="VMSD01000010">
    <property type="protein sequence ID" value="KAF0844823.1"/>
    <property type="molecule type" value="Genomic_DNA"/>
</dbReference>
<evidence type="ECO:0000313" key="3">
    <source>
        <dbReference type="Proteomes" id="UP000798951"/>
    </source>
</evidence>
<dbReference type="Proteomes" id="UP000798951">
    <property type="component" value="Unassembled WGS sequence"/>
</dbReference>
<feature type="region of interest" description="Disordered" evidence="1">
    <location>
        <begin position="1"/>
        <end position="32"/>
    </location>
</feature>
<organism evidence="2 3">
    <name type="scientific">Nocardia caishijiensis</name>
    <dbReference type="NCBI Taxonomy" id="184756"/>
    <lineage>
        <taxon>Bacteria</taxon>
        <taxon>Bacillati</taxon>
        <taxon>Actinomycetota</taxon>
        <taxon>Actinomycetes</taxon>
        <taxon>Mycobacteriales</taxon>
        <taxon>Nocardiaceae</taxon>
        <taxon>Nocardia</taxon>
    </lineage>
</organism>
<evidence type="ECO:0000256" key="1">
    <source>
        <dbReference type="SAM" id="MobiDB-lite"/>
    </source>
</evidence>
<comment type="caution">
    <text evidence="2">The sequence shown here is derived from an EMBL/GenBank/DDBJ whole genome shotgun (WGS) entry which is preliminary data.</text>
</comment>
<accession>A0ABQ6YGA2</accession>
<reference evidence="2 3" key="1">
    <citation type="submission" date="2019-07" db="EMBL/GenBank/DDBJ databases">
        <title>Genomic Encyclopedia of Type Strains, Phase IV (KMG-IV): sequencing the most valuable type-strain genomes for metagenomic binning, comparative biology and taxonomic classification.</title>
        <authorList>
            <person name="Goeker M."/>
        </authorList>
    </citation>
    <scope>NUCLEOTIDE SEQUENCE [LARGE SCALE GENOMIC DNA]</scope>
    <source>
        <strain evidence="2 3">DSM 44831</strain>
    </source>
</reference>